<dbReference type="Gene3D" id="3.30.70.890">
    <property type="entry name" value="GHMP kinase, C-terminal domain"/>
    <property type="match status" value="1"/>
</dbReference>
<dbReference type="InterPro" id="IPR014721">
    <property type="entry name" value="Ribsml_uS5_D2-typ_fold_subgr"/>
</dbReference>
<accession>A0A218NMY3</accession>
<evidence type="ECO:0000259" key="1">
    <source>
        <dbReference type="Pfam" id="PF22700"/>
    </source>
</evidence>
<feature type="domain" description="Diphosphomevalonate decarboxylase-like N-terminal" evidence="1">
    <location>
        <begin position="48"/>
        <end position="195"/>
    </location>
</feature>
<dbReference type="Proteomes" id="UP000197679">
    <property type="component" value="Chromosome"/>
</dbReference>
<keyword evidence="3" id="KW-1185">Reference proteome</keyword>
<dbReference type="EMBL" id="CP019964">
    <property type="protein sequence ID" value="ASI13848.1"/>
    <property type="molecule type" value="Genomic_DNA"/>
</dbReference>
<dbReference type="Gene3D" id="3.30.230.10">
    <property type="match status" value="1"/>
</dbReference>
<evidence type="ECO:0000313" key="2">
    <source>
        <dbReference type="EMBL" id="ASI13848.1"/>
    </source>
</evidence>
<name>A0A218NMY3_9ARCH</name>
<dbReference type="Pfam" id="PF22700">
    <property type="entry name" value="MVD-like_N"/>
    <property type="match status" value="1"/>
</dbReference>
<reference evidence="2 3" key="1">
    <citation type="journal article" date="2017" name="Nat. Commun.">
        <title>'ARMAN' archaea depend on association with euryarchaeal host in culture and in situ.</title>
        <authorList>
            <person name="Golyshina O."/>
            <person name="Toshchakov S."/>
            <person name="Makarova K."/>
            <person name="Gavrilov S."/>
            <person name="Korzhenkov A."/>
            <person name="La Cono V."/>
            <person name="Arcadi E."/>
            <person name="Nechitaylo T."/>
            <person name="Ferrer M."/>
            <person name="Kublanov I."/>
            <person name="Wolf Y."/>
            <person name="Yakimov M."/>
            <person name="Golyshin P."/>
            <person name="Slesarev A."/>
            <person name="Kozyavkin S."/>
        </authorList>
    </citation>
    <scope>NUCLEOTIDE SEQUENCE [LARGE SCALE GENOMIC DNA]</scope>
    <source>
        <strain evidence="2 3">Mia14</strain>
    </source>
</reference>
<dbReference type="InterPro" id="IPR053859">
    <property type="entry name" value="MVD-like_N"/>
</dbReference>
<protein>
    <submittedName>
        <fullName evidence="2">Mevalonate pyrophosphate decarboxylase</fullName>
    </submittedName>
</protein>
<dbReference type="InterPro" id="IPR036554">
    <property type="entry name" value="GHMP_kinase_C_sf"/>
</dbReference>
<sequence>MTNSEMQELKAMGSAIQKIAQKNGKFLSTKRYTADPHDGEISYGEGNPIIGMEKFLGYYDPSMNIAYSPSISMNTDFSVAKAFCRYSKSGKDSIMVDGTTNEKYLGRMEKALDLFRKENSIEGSFQFFLKRERRYKEAKGLGESAAVASATARALLGCVFGKEAVGDTAFVSRYARLVSGSGSRSAAGGISLWMSFPGIANEECYAERMEADYKGIKFFTIPEKSLIETISAHSAAVQSDFYKNWIFGKYNRIKALLENPFSAEDLLSMAEKDMFRLDGILMSSGFFVHNNSSMSNLGKFFDFKKSNDGVYVTADTGPSLVFFSKDERQLKELEAYLNPPNVLYGNAAVDFHMNPNQKDKEQADNYFSSLE</sequence>
<proteinExistence type="predicted"/>
<gene>
    <name evidence="2" type="ORF">Mia14_0535</name>
</gene>
<dbReference type="AlphaFoldDB" id="A0A218NMY3"/>
<dbReference type="KEGG" id="marh:Mia14_0535"/>
<organism evidence="2 3">
    <name type="scientific">Candidatus Mancarchaeum acidiphilum</name>
    <dbReference type="NCBI Taxonomy" id="1920749"/>
    <lineage>
        <taxon>Archaea</taxon>
        <taxon>Candidatus Micrarchaeota</taxon>
        <taxon>Candidatus Mancarchaeum</taxon>
    </lineage>
</organism>
<dbReference type="InterPro" id="IPR020568">
    <property type="entry name" value="Ribosomal_Su5_D2-typ_SF"/>
</dbReference>
<dbReference type="SUPFAM" id="SSF54211">
    <property type="entry name" value="Ribosomal protein S5 domain 2-like"/>
    <property type="match status" value="1"/>
</dbReference>
<evidence type="ECO:0000313" key="3">
    <source>
        <dbReference type="Proteomes" id="UP000197679"/>
    </source>
</evidence>